<dbReference type="GO" id="GO:0005886">
    <property type="term" value="C:plasma membrane"/>
    <property type="evidence" value="ECO:0007669"/>
    <property type="project" value="TreeGrafter"/>
</dbReference>
<keyword evidence="1" id="KW-0472">Membrane</keyword>
<dbReference type="EMBL" id="JAQQBS010000002">
    <property type="protein sequence ID" value="KAK0173006.1"/>
    <property type="molecule type" value="Genomic_DNA"/>
</dbReference>
<name>A0AA39KTH2_9HYME</name>
<dbReference type="InterPro" id="IPR009721">
    <property type="entry name" value="O-acyltransferase_WSD1_C"/>
</dbReference>
<sequence>MEFKKQMKSVLLIYIYTIIFCIIESMDCYVRDIEELPYILVSQIESKQVIIITNDTSHISPTQFLFKMNPSAEFDSSNELWNIVWRTFENASLTYDLAASGNGTKINNYDNEFFENPIRLGIFTGLFLAWLAEIQIIPIKFDYSIEVITQRFFFALFNFSCFILLVPIIVPLLICFFIYRRVIHIILKISMGKKYAGLLEGTDCVWAVEDSTSLSVINVLAVLEIAENSSKINLVEDFRNLVKDRLISLDFDKLFWLKEKKYGYYYWRKCDWIDLKEHVRWLDDDYDHKNCNGTCNDISERCLKNIIARTCNKPLPKNHSACWEILIPKKCPKSYTVDNCKLKKNFPLLFRVHHALGDGVALLRLLLEVIADSKNTIDYLNKRQLSLSINQERSIKLNDENNQHVIRLPILRKSSSLYGNYRASTDIIYYSSDLLGASMPFSKIIYLQIIFESLKKYLRELGRRIVALVLMPSHLIYQSLRSLDNSAIHGPALSGDKIISYWMEDDTKRTESYSLLEKIRDIKNVTGTRFGDVILAALSANLNNYFLQMEKASPKLITVVIPGRMTFPNQKLTLNNRFSVGLLPLYISEVDGACDNNSSRDSSKILDRLRAVSASSDELKNNPDYIINFWVMKWLCAGLPECFLRPLLKSTSTMIFSNLPGPQTVKISRHTLKKIAFWIPHRGTTGIGFSFLTYGGNVNFSVIADKAVINNENALNQIVKGTIDNIEQLHASITLPCYKK</sequence>
<dbReference type="PANTHER" id="PTHR31650:SF1">
    <property type="entry name" value="WAX ESTER SYNTHASE_DIACYLGLYCEROL ACYLTRANSFERASE 4-RELATED"/>
    <property type="match status" value="1"/>
</dbReference>
<keyword evidence="1" id="KW-1133">Transmembrane helix</keyword>
<evidence type="ECO:0000256" key="1">
    <source>
        <dbReference type="SAM" id="Phobius"/>
    </source>
</evidence>
<feature type="transmembrane region" description="Helical" evidence="1">
    <location>
        <begin position="153"/>
        <end position="179"/>
    </location>
</feature>
<reference evidence="3" key="1">
    <citation type="journal article" date="2023" name="bioRxiv">
        <title>Scaffold-level genome assemblies of two parasitoid biocontrol wasps reveal the parthenogenesis mechanism and an associated novel virus.</title>
        <authorList>
            <person name="Inwood S."/>
            <person name="Skelly J."/>
            <person name="Guhlin J."/>
            <person name="Harrop T."/>
            <person name="Goldson S."/>
            <person name="Dearden P."/>
        </authorList>
    </citation>
    <scope>NUCLEOTIDE SEQUENCE</scope>
    <source>
        <strain evidence="3">Irish</strain>
        <tissue evidence="3">Whole body</tissue>
    </source>
</reference>
<dbReference type="InterPro" id="IPR045034">
    <property type="entry name" value="O-acyltransferase_WSD1-like"/>
</dbReference>
<dbReference type="GO" id="GO:0008374">
    <property type="term" value="F:O-acyltransferase activity"/>
    <property type="evidence" value="ECO:0007669"/>
    <property type="project" value="InterPro"/>
</dbReference>
<proteinExistence type="predicted"/>
<evidence type="ECO:0000313" key="4">
    <source>
        <dbReference type="Proteomes" id="UP001168990"/>
    </source>
</evidence>
<reference evidence="3" key="2">
    <citation type="submission" date="2023-03" db="EMBL/GenBank/DDBJ databases">
        <authorList>
            <person name="Inwood S.N."/>
            <person name="Skelly J.G."/>
            <person name="Guhlin J."/>
            <person name="Harrop T.W.R."/>
            <person name="Goldson S.G."/>
            <person name="Dearden P.K."/>
        </authorList>
    </citation>
    <scope>NUCLEOTIDE SEQUENCE</scope>
    <source>
        <strain evidence="3">Irish</strain>
        <tissue evidence="3">Whole body</tissue>
    </source>
</reference>
<feature type="domain" description="O-acyltransferase WSD1 C-terminal" evidence="2">
    <location>
        <begin position="576"/>
        <end position="723"/>
    </location>
</feature>
<accession>A0AA39KTH2</accession>
<gene>
    <name evidence="3" type="ORF">PV328_006261</name>
</gene>
<feature type="transmembrane region" description="Helical" evidence="1">
    <location>
        <begin position="118"/>
        <end position="141"/>
    </location>
</feature>
<dbReference type="AlphaFoldDB" id="A0AA39KTH2"/>
<keyword evidence="4" id="KW-1185">Reference proteome</keyword>
<evidence type="ECO:0000313" key="3">
    <source>
        <dbReference type="EMBL" id="KAK0173006.1"/>
    </source>
</evidence>
<dbReference type="PANTHER" id="PTHR31650">
    <property type="entry name" value="O-ACYLTRANSFERASE (WSD1-LIKE) FAMILY PROTEIN"/>
    <property type="match status" value="1"/>
</dbReference>
<organism evidence="3 4">
    <name type="scientific">Microctonus aethiopoides</name>
    <dbReference type="NCBI Taxonomy" id="144406"/>
    <lineage>
        <taxon>Eukaryota</taxon>
        <taxon>Metazoa</taxon>
        <taxon>Ecdysozoa</taxon>
        <taxon>Arthropoda</taxon>
        <taxon>Hexapoda</taxon>
        <taxon>Insecta</taxon>
        <taxon>Pterygota</taxon>
        <taxon>Neoptera</taxon>
        <taxon>Endopterygota</taxon>
        <taxon>Hymenoptera</taxon>
        <taxon>Apocrita</taxon>
        <taxon>Ichneumonoidea</taxon>
        <taxon>Braconidae</taxon>
        <taxon>Euphorinae</taxon>
        <taxon>Microctonus</taxon>
    </lineage>
</organism>
<dbReference type="Proteomes" id="UP001168990">
    <property type="component" value="Unassembled WGS sequence"/>
</dbReference>
<dbReference type="Pfam" id="PF06974">
    <property type="entry name" value="WS_DGAT_C"/>
    <property type="match status" value="1"/>
</dbReference>
<comment type="caution">
    <text evidence="3">The sequence shown here is derived from an EMBL/GenBank/DDBJ whole genome shotgun (WGS) entry which is preliminary data.</text>
</comment>
<evidence type="ECO:0000259" key="2">
    <source>
        <dbReference type="Pfam" id="PF06974"/>
    </source>
</evidence>
<dbReference type="GO" id="GO:0019432">
    <property type="term" value="P:triglyceride biosynthetic process"/>
    <property type="evidence" value="ECO:0007669"/>
    <property type="project" value="TreeGrafter"/>
</dbReference>
<feature type="transmembrane region" description="Helical" evidence="1">
    <location>
        <begin position="9"/>
        <end position="26"/>
    </location>
</feature>
<protein>
    <recommendedName>
        <fullName evidence="2">O-acyltransferase WSD1 C-terminal domain-containing protein</fullName>
    </recommendedName>
</protein>
<keyword evidence="1" id="KW-0812">Transmembrane</keyword>